<organism evidence="3 4">
    <name type="scientific">Glossina palpalis gambiensis</name>
    <dbReference type="NCBI Taxonomy" id="67801"/>
    <lineage>
        <taxon>Eukaryota</taxon>
        <taxon>Metazoa</taxon>
        <taxon>Ecdysozoa</taxon>
        <taxon>Arthropoda</taxon>
        <taxon>Hexapoda</taxon>
        <taxon>Insecta</taxon>
        <taxon>Pterygota</taxon>
        <taxon>Neoptera</taxon>
        <taxon>Endopterygota</taxon>
        <taxon>Diptera</taxon>
        <taxon>Brachycera</taxon>
        <taxon>Muscomorpha</taxon>
        <taxon>Hippoboscoidea</taxon>
        <taxon>Glossinidae</taxon>
        <taxon>Glossina</taxon>
    </lineage>
</organism>
<dbReference type="EnsemblMetazoa" id="GPPI014077-RA">
    <property type="protein sequence ID" value="GPPI014077-PA"/>
    <property type="gene ID" value="GPPI014077"/>
</dbReference>
<feature type="region of interest" description="Disordered" evidence="1">
    <location>
        <begin position="43"/>
        <end position="66"/>
    </location>
</feature>
<sequence>MKKTKSKKEKKKKLKKCASTTYSAGILPLVTLLHSLPFSLLNLPLPAPPPPPTPPPPPPPPPYPPEPVEALGIILFGVDDPKISCVAGTFKLLNSDSNHDK</sequence>
<name>A0A1B0AZR4_9MUSC</name>
<dbReference type="AlphaFoldDB" id="A0A1B0AZR4"/>
<reference evidence="3" key="2">
    <citation type="submission" date="2020-05" db="UniProtKB">
        <authorList>
            <consortium name="EnsemblMetazoa"/>
        </authorList>
    </citation>
    <scope>IDENTIFICATION</scope>
    <source>
        <strain evidence="3">IAEA</strain>
    </source>
</reference>
<feature type="transmembrane region" description="Helical" evidence="2">
    <location>
        <begin position="21"/>
        <end position="41"/>
    </location>
</feature>
<feature type="compositionally biased region" description="Pro residues" evidence="1">
    <location>
        <begin position="45"/>
        <end position="66"/>
    </location>
</feature>
<evidence type="ECO:0000256" key="2">
    <source>
        <dbReference type="SAM" id="Phobius"/>
    </source>
</evidence>
<evidence type="ECO:0000313" key="3">
    <source>
        <dbReference type="EnsemblMetazoa" id="GPPI014077-PA"/>
    </source>
</evidence>
<keyword evidence="2" id="KW-0812">Transmembrane</keyword>
<evidence type="ECO:0000313" key="4">
    <source>
        <dbReference type="Proteomes" id="UP000092460"/>
    </source>
</evidence>
<reference evidence="4" key="1">
    <citation type="submission" date="2015-01" db="EMBL/GenBank/DDBJ databases">
        <authorList>
            <person name="Aksoy S."/>
            <person name="Warren W."/>
            <person name="Wilson R.K."/>
        </authorList>
    </citation>
    <scope>NUCLEOTIDE SEQUENCE [LARGE SCALE GENOMIC DNA]</scope>
    <source>
        <strain evidence="4">IAEA</strain>
    </source>
</reference>
<keyword evidence="4" id="KW-1185">Reference proteome</keyword>
<keyword evidence="2" id="KW-1133">Transmembrane helix</keyword>
<evidence type="ECO:0000256" key="1">
    <source>
        <dbReference type="SAM" id="MobiDB-lite"/>
    </source>
</evidence>
<proteinExistence type="predicted"/>
<keyword evidence="2" id="KW-0472">Membrane</keyword>
<dbReference type="EMBL" id="JXJN01006445">
    <property type="status" value="NOT_ANNOTATED_CDS"/>
    <property type="molecule type" value="Genomic_DNA"/>
</dbReference>
<dbReference type="VEuPathDB" id="VectorBase:GPPI014077"/>
<protein>
    <submittedName>
        <fullName evidence="3">Uncharacterized protein</fullName>
    </submittedName>
</protein>
<accession>A0A1B0AZR4</accession>
<dbReference type="Proteomes" id="UP000092460">
    <property type="component" value="Unassembled WGS sequence"/>
</dbReference>